<dbReference type="InterPro" id="IPR050222">
    <property type="entry name" value="MATE_MdtK"/>
</dbReference>
<evidence type="ECO:0000256" key="3">
    <source>
        <dbReference type="ARBA" id="ARBA00022448"/>
    </source>
</evidence>
<feature type="transmembrane region" description="Helical" evidence="7">
    <location>
        <begin position="195"/>
        <end position="215"/>
    </location>
</feature>
<feature type="transmembrane region" description="Helical" evidence="7">
    <location>
        <begin position="388"/>
        <end position="406"/>
    </location>
</feature>
<keyword evidence="4 7" id="KW-0812">Transmembrane</keyword>
<comment type="similarity">
    <text evidence="2">Belongs to the multi antimicrobial extrusion (MATE) (TC 2.A.66.1) family.</text>
</comment>
<feature type="transmembrane region" description="Helical" evidence="7">
    <location>
        <begin position="165"/>
        <end position="188"/>
    </location>
</feature>
<dbReference type="HOGENOM" id="CLU_012893_16_0_6"/>
<feature type="transmembrane region" description="Helical" evidence="7">
    <location>
        <begin position="360"/>
        <end position="381"/>
    </location>
</feature>
<feature type="transmembrane region" description="Helical" evidence="7">
    <location>
        <begin position="48"/>
        <end position="74"/>
    </location>
</feature>
<evidence type="ECO:0000256" key="5">
    <source>
        <dbReference type="ARBA" id="ARBA00022989"/>
    </source>
</evidence>
<dbReference type="STRING" id="1445510.YC6258_05410"/>
<evidence type="ECO:0000256" key="4">
    <source>
        <dbReference type="ARBA" id="ARBA00022692"/>
    </source>
</evidence>
<dbReference type="Proteomes" id="UP000032266">
    <property type="component" value="Chromosome"/>
</dbReference>
<dbReference type="EMBL" id="CP007142">
    <property type="protein sequence ID" value="AJQ97440.1"/>
    <property type="molecule type" value="Genomic_DNA"/>
</dbReference>
<evidence type="ECO:0000256" key="2">
    <source>
        <dbReference type="ARBA" id="ARBA00010199"/>
    </source>
</evidence>
<evidence type="ECO:0000256" key="7">
    <source>
        <dbReference type="SAM" id="Phobius"/>
    </source>
</evidence>
<proteinExistence type="inferred from homology"/>
<comment type="subcellular location">
    <subcellularLocation>
        <location evidence="1">Membrane</location>
        <topology evidence="1">Multi-pass membrane protein</topology>
    </subcellularLocation>
</comment>
<keyword evidence="3" id="KW-0813">Transport</keyword>
<feature type="transmembrane region" description="Helical" evidence="7">
    <location>
        <begin position="412"/>
        <end position="433"/>
    </location>
</feature>
<dbReference type="GO" id="GO:0005886">
    <property type="term" value="C:plasma membrane"/>
    <property type="evidence" value="ECO:0007669"/>
    <property type="project" value="TreeGrafter"/>
</dbReference>
<name>A0A0C5VDN4_9GAMM</name>
<keyword evidence="9" id="KW-1185">Reference proteome</keyword>
<reference evidence="8 9" key="1">
    <citation type="submission" date="2014-01" db="EMBL/GenBank/DDBJ databases">
        <title>Full genme sequencing of cellulolytic bacterium Gynuella sunshinyii YC6258T gen. nov., sp. nov.</title>
        <authorList>
            <person name="Khan H."/>
            <person name="Chung E.J."/>
            <person name="Chung Y.R."/>
        </authorList>
    </citation>
    <scope>NUCLEOTIDE SEQUENCE [LARGE SCALE GENOMIC DNA]</scope>
    <source>
        <strain evidence="8 9">YC6258</strain>
    </source>
</reference>
<dbReference type="InterPro" id="IPR044644">
    <property type="entry name" value="DinF-like"/>
</dbReference>
<dbReference type="GO" id="GO:0015297">
    <property type="term" value="F:antiporter activity"/>
    <property type="evidence" value="ECO:0007669"/>
    <property type="project" value="InterPro"/>
</dbReference>
<keyword evidence="5 7" id="KW-1133">Transmembrane helix</keyword>
<feature type="transmembrane region" description="Helical" evidence="7">
    <location>
        <begin position="315"/>
        <end position="337"/>
    </location>
</feature>
<feature type="transmembrane region" description="Helical" evidence="7">
    <location>
        <begin position="141"/>
        <end position="159"/>
    </location>
</feature>
<dbReference type="AlphaFoldDB" id="A0A0C5VDN4"/>
<dbReference type="KEGG" id="gsn:YC6258_05410"/>
<sequence length="459" mass="51152">MEKLLNRLRSLPWKQTFHLAWPVALANLSFPMLGLVDASVLGHLDNPIFLAGVALGSSLIAFVFWGFNFLAMGLSGVTSSAYGAHNPGEIKTHLTQYAIVASTLIFMLLLLHKPLIEMGLQFMNSSPEVEQQARIYLQIRAWGIPAMIFNSMLIGFFTGMQNTRIGLYTVSVSQIINLVLNVVLVFRFNMSTNGIALGTVISEYIGVTFIFIALLKRYKRLGGTINWQLLLNVGYYKPMLATSFNLLIRSFLLLFSVTWLNKLSAQINDQTLAVNAILLSLFTLISNTQDATASAAEAQTGLALGAGNRQKLKEILITTGMIALAFSILLSLIFILLKDVIIHLMTNQTALQNLVSHNFIWVQILPLLAVLAFWLDGVFIGARLSGDMRNSVIAGFFGFFLISHFIPQTPEAVWCSFCLTYLVRSTWLLRIFLTKIWKKIVLEHQEECSLNNSKNIHDA</sequence>
<dbReference type="CDD" id="cd13136">
    <property type="entry name" value="MATE_DinF_like"/>
    <property type="match status" value="1"/>
</dbReference>
<dbReference type="Pfam" id="PF01554">
    <property type="entry name" value="MatE"/>
    <property type="match status" value="2"/>
</dbReference>
<feature type="transmembrane region" description="Helical" evidence="7">
    <location>
        <begin position="235"/>
        <end position="260"/>
    </location>
</feature>
<evidence type="ECO:0000256" key="1">
    <source>
        <dbReference type="ARBA" id="ARBA00004141"/>
    </source>
</evidence>
<keyword evidence="6 7" id="KW-0472">Membrane</keyword>
<dbReference type="InterPro" id="IPR002528">
    <property type="entry name" value="MATE_fam"/>
</dbReference>
<dbReference type="PANTHER" id="PTHR43298:SF2">
    <property type="entry name" value="FMN_FAD EXPORTER YEEO-RELATED"/>
    <property type="match status" value="1"/>
</dbReference>
<protein>
    <submittedName>
        <fullName evidence="8">Na+-driven multidrug efflux pump</fullName>
    </submittedName>
</protein>
<accession>A0A0C5VDN4</accession>
<feature type="transmembrane region" description="Helical" evidence="7">
    <location>
        <begin position="20"/>
        <end position="41"/>
    </location>
</feature>
<evidence type="ECO:0000256" key="6">
    <source>
        <dbReference type="ARBA" id="ARBA00023136"/>
    </source>
</evidence>
<dbReference type="NCBIfam" id="TIGR00797">
    <property type="entry name" value="matE"/>
    <property type="match status" value="1"/>
</dbReference>
<dbReference type="GO" id="GO:0042910">
    <property type="term" value="F:xenobiotic transmembrane transporter activity"/>
    <property type="evidence" value="ECO:0007669"/>
    <property type="project" value="InterPro"/>
</dbReference>
<feature type="transmembrane region" description="Helical" evidence="7">
    <location>
        <begin position="94"/>
        <end position="111"/>
    </location>
</feature>
<dbReference type="PANTHER" id="PTHR43298">
    <property type="entry name" value="MULTIDRUG RESISTANCE PROTEIN NORM-RELATED"/>
    <property type="match status" value="1"/>
</dbReference>
<gene>
    <name evidence="8" type="ORF">YC6258_05410</name>
</gene>
<evidence type="ECO:0000313" key="8">
    <source>
        <dbReference type="EMBL" id="AJQ97440.1"/>
    </source>
</evidence>
<organism evidence="8 9">
    <name type="scientific">Gynuella sunshinyii YC6258</name>
    <dbReference type="NCBI Taxonomy" id="1445510"/>
    <lineage>
        <taxon>Bacteria</taxon>
        <taxon>Pseudomonadati</taxon>
        <taxon>Pseudomonadota</taxon>
        <taxon>Gammaproteobacteria</taxon>
        <taxon>Oceanospirillales</taxon>
        <taxon>Saccharospirillaceae</taxon>
        <taxon>Gynuella</taxon>
    </lineage>
</organism>
<evidence type="ECO:0000313" key="9">
    <source>
        <dbReference type="Proteomes" id="UP000032266"/>
    </source>
</evidence>